<dbReference type="PROSITE" id="PS51007">
    <property type="entry name" value="CYTC"/>
    <property type="match status" value="1"/>
</dbReference>
<dbReference type="InterPro" id="IPR004358">
    <property type="entry name" value="Sig_transdc_His_kin-like_C"/>
</dbReference>
<dbReference type="CDD" id="cd00082">
    <property type="entry name" value="HisKA"/>
    <property type="match status" value="1"/>
</dbReference>
<keyword evidence="7" id="KW-0418">Kinase</keyword>
<sequence length="551" mass="61615">MLSIAAVVTVLMTINLLWNIHQYSIQAEEEMREKAAVVARQLIATRSVIALRQDNINSDSQGHYEFKHLNPAAVGKEVGDFFNQSSGYKIKQTRFSVRAPENTPDSFEIEKMKVLAANSDLPAVWGYDVHGGEKVFRYFSPLYYDESCMPCHGKPAGGKDISGNLKEGFTAGDFAGAISIIVPMTTYETNQRSYIMNQLLFIVFMVLAIIGLIYILMEHIVIMPIQELTAKVTSIGDGQLETKLVDIHTYDEMKSFVEAFNTMADKIQHFYSELEQKVNERTHLLQEANVQLLEQGAALRAMNDKLSQADQLKSEFLAVMSHELRTPLTAIIAFSEILLYEENLSSQQRDYLEDIFESSHQLLSQINDILDISKIEAGLIMLDMQPTDIREIVDNIARIISPLLLKKNLQFHSNISSAVPMIMADYDKVSHIIKNLIGNAVKFTPSNGSISIEAEVIHQKQEPYLKIAVKDTGIGIREEEQSSIFEKFKQAGSPSEREYMGSGLGLALAHNFVQLHGGQIKVESKVGKGSIFTFTLPIVGTGGYICSKKKF</sequence>
<dbReference type="Gene3D" id="3.30.565.10">
    <property type="entry name" value="Histidine kinase-like ATPase, C-terminal domain"/>
    <property type="match status" value="1"/>
</dbReference>
<evidence type="ECO:0000256" key="10">
    <source>
        <dbReference type="PROSITE-ProRule" id="PRU00433"/>
    </source>
</evidence>
<keyword evidence="11" id="KW-0472">Membrane</keyword>
<dbReference type="InterPro" id="IPR036097">
    <property type="entry name" value="HisK_dim/P_sf"/>
</dbReference>
<protein>
    <recommendedName>
        <fullName evidence="3">histidine kinase</fullName>
        <ecNumber evidence="3">2.7.13.3</ecNumber>
    </recommendedName>
</protein>
<evidence type="ECO:0000256" key="5">
    <source>
        <dbReference type="ARBA" id="ARBA00022679"/>
    </source>
</evidence>
<evidence type="ECO:0000313" key="15">
    <source>
        <dbReference type="EMBL" id="MCC5464815.1"/>
    </source>
</evidence>
<keyword evidence="10" id="KW-0349">Heme</keyword>
<dbReference type="RefSeq" id="WP_229534227.1">
    <property type="nucleotide sequence ID" value="NZ_JAJHJB010000005.1"/>
</dbReference>
<dbReference type="InterPro" id="IPR003594">
    <property type="entry name" value="HATPase_dom"/>
</dbReference>
<evidence type="ECO:0000256" key="11">
    <source>
        <dbReference type="SAM" id="Phobius"/>
    </source>
</evidence>
<keyword evidence="6 10" id="KW-0479">Metal-binding</keyword>
<evidence type="ECO:0000256" key="2">
    <source>
        <dbReference type="ARBA" id="ARBA00004370"/>
    </source>
</evidence>
<evidence type="ECO:0000256" key="1">
    <source>
        <dbReference type="ARBA" id="ARBA00000085"/>
    </source>
</evidence>
<feature type="transmembrane region" description="Helical" evidence="11">
    <location>
        <begin position="199"/>
        <end position="217"/>
    </location>
</feature>
<dbReference type="Pfam" id="PF02518">
    <property type="entry name" value="HATPase_c"/>
    <property type="match status" value="1"/>
</dbReference>
<dbReference type="CDD" id="cd06225">
    <property type="entry name" value="HAMP"/>
    <property type="match status" value="1"/>
</dbReference>
<keyword evidence="11" id="KW-0812">Transmembrane</keyword>
<dbReference type="Pfam" id="PF11845">
    <property type="entry name" value="Tll0287-like"/>
    <property type="match status" value="1"/>
</dbReference>
<dbReference type="Proteomes" id="UP001165492">
    <property type="component" value="Unassembled WGS sequence"/>
</dbReference>
<keyword evidence="9" id="KW-0902">Two-component regulatory system</keyword>
<dbReference type="PANTHER" id="PTHR43047:SF72">
    <property type="entry name" value="OSMOSENSING HISTIDINE PROTEIN KINASE SLN1"/>
    <property type="match status" value="1"/>
</dbReference>
<dbReference type="InterPro" id="IPR021796">
    <property type="entry name" value="Tll0287-like_dom"/>
</dbReference>
<evidence type="ECO:0000259" key="13">
    <source>
        <dbReference type="PROSITE" id="PS50885"/>
    </source>
</evidence>
<proteinExistence type="predicted"/>
<comment type="subcellular location">
    <subcellularLocation>
        <location evidence="2">Membrane</location>
    </subcellularLocation>
</comment>
<evidence type="ECO:0000259" key="14">
    <source>
        <dbReference type="PROSITE" id="PS51007"/>
    </source>
</evidence>
<feature type="domain" description="Cytochrome c" evidence="14">
    <location>
        <begin position="127"/>
        <end position="264"/>
    </location>
</feature>
<dbReference type="Gene3D" id="6.10.340.10">
    <property type="match status" value="1"/>
</dbReference>
<dbReference type="PRINTS" id="PR00344">
    <property type="entry name" value="BCTRLSENSOR"/>
</dbReference>
<feature type="domain" description="HAMP" evidence="13">
    <location>
        <begin position="219"/>
        <end position="272"/>
    </location>
</feature>
<dbReference type="SUPFAM" id="SSF55874">
    <property type="entry name" value="ATPase domain of HSP90 chaperone/DNA topoisomerase II/histidine kinase"/>
    <property type="match status" value="1"/>
</dbReference>
<dbReference type="InterPro" id="IPR009056">
    <property type="entry name" value="Cyt_c-like_dom"/>
</dbReference>
<dbReference type="EC" id="2.7.13.3" evidence="3"/>
<evidence type="ECO:0000313" key="16">
    <source>
        <dbReference type="Proteomes" id="UP001165492"/>
    </source>
</evidence>
<accession>A0ABS8HP29</accession>
<comment type="caution">
    <text evidence="15">The sequence shown here is derived from an EMBL/GenBank/DDBJ whole genome shotgun (WGS) entry which is preliminary data.</text>
</comment>
<keyword evidence="8 10" id="KW-0408">Iron</keyword>
<dbReference type="PROSITE" id="PS50109">
    <property type="entry name" value="HIS_KIN"/>
    <property type="match status" value="1"/>
</dbReference>
<name>A0ABS8HP29_9FIRM</name>
<dbReference type="InterPro" id="IPR003661">
    <property type="entry name" value="HisK_dim/P_dom"/>
</dbReference>
<evidence type="ECO:0000256" key="8">
    <source>
        <dbReference type="ARBA" id="ARBA00023004"/>
    </source>
</evidence>
<dbReference type="CDD" id="cd16922">
    <property type="entry name" value="HATPase_EvgS-ArcB-TorS-like"/>
    <property type="match status" value="1"/>
</dbReference>
<dbReference type="PROSITE" id="PS50885">
    <property type="entry name" value="HAMP"/>
    <property type="match status" value="1"/>
</dbReference>
<dbReference type="Gene3D" id="1.10.287.130">
    <property type="match status" value="1"/>
</dbReference>
<dbReference type="PANTHER" id="PTHR43047">
    <property type="entry name" value="TWO-COMPONENT HISTIDINE PROTEIN KINASE"/>
    <property type="match status" value="1"/>
</dbReference>
<evidence type="ECO:0000256" key="6">
    <source>
        <dbReference type="ARBA" id="ARBA00022723"/>
    </source>
</evidence>
<keyword evidence="16" id="KW-1185">Reference proteome</keyword>
<dbReference type="SUPFAM" id="SSF47384">
    <property type="entry name" value="Homodimeric domain of signal transducing histidine kinase"/>
    <property type="match status" value="1"/>
</dbReference>
<evidence type="ECO:0000256" key="9">
    <source>
        <dbReference type="ARBA" id="ARBA00023012"/>
    </source>
</evidence>
<comment type="catalytic activity">
    <reaction evidence="1">
        <text>ATP + protein L-histidine = ADP + protein N-phospho-L-histidine.</text>
        <dbReference type="EC" id="2.7.13.3"/>
    </reaction>
</comment>
<evidence type="ECO:0000259" key="12">
    <source>
        <dbReference type="PROSITE" id="PS50109"/>
    </source>
</evidence>
<organism evidence="15 16">
    <name type="scientific">Pelosinus baikalensis</name>
    <dbReference type="NCBI Taxonomy" id="2892015"/>
    <lineage>
        <taxon>Bacteria</taxon>
        <taxon>Bacillati</taxon>
        <taxon>Bacillota</taxon>
        <taxon>Negativicutes</taxon>
        <taxon>Selenomonadales</taxon>
        <taxon>Sporomusaceae</taxon>
        <taxon>Pelosinus</taxon>
    </lineage>
</organism>
<keyword evidence="4" id="KW-0597">Phosphoprotein</keyword>
<keyword evidence="5" id="KW-0808">Transferase</keyword>
<evidence type="ECO:0000256" key="3">
    <source>
        <dbReference type="ARBA" id="ARBA00012438"/>
    </source>
</evidence>
<evidence type="ECO:0000256" key="4">
    <source>
        <dbReference type="ARBA" id="ARBA00022553"/>
    </source>
</evidence>
<evidence type="ECO:0000256" key="7">
    <source>
        <dbReference type="ARBA" id="ARBA00022777"/>
    </source>
</evidence>
<dbReference type="Pfam" id="PF00512">
    <property type="entry name" value="HisKA"/>
    <property type="match status" value="1"/>
</dbReference>
<gene>
    <name evidence="15" type="ORF">LMF89_05450</name>
</gene>
<dbReference type="SUPFAM" id="SSF158472">
    <property type="entry name" value="HAMP domain-like"/>
    <property type="match status" value="1"/>
</dbReference>
<reference evidence="15" key="1">
    <citation type="submission" date="2021-11" db="EMBL/GenBank/DDBJ databases">
        <title>Description of a new species Pelosinus isolated from the bottom sediments of Lake Baikal.</title>
        <authorList>
            <person name="Zakharyuk A."/>
        </authorList>
    </citation>
    <scope>NUCLEOTIDE SEQUENCE</scope>
    <source>
        <strain evidence="15">Bkl1</strain>
    </source>
</reference>
<dbReference type="SMART" id="SM00388">
    <property type="entry name" value="HisKA"/>
    <property type="match status" value="1"/>
</dbReference>
<dbReference type="EMBL" id="JAJHJB010000005">
    <property type="protein sequence ID" value="MCC5464815.1"/>
    <property type="molecule type" value="Genomic_DNA"/>
</dbReference>
<dbReference type="SMART" id="SM00387">
    <property type="entry name" value="HATPase_c"/>
    <property type="match status" value="1"/>
</dbReference>
<feature type="domain" description="Histidine kinase" evidence="12">
    <location>
        <begin position="319"/>
        <end position="540"/>
    </location>
</feature>
<keyword evidence="11" id="KW-1133">Transmembrane helix</keyword>
<dbReference type="InterPro" id="IPR005467">
    <property type="entry name" value="His_kinase_dom"/>
</dbReference>
<dbReference type="InterPro" id="IPR003660">
    <property type="entry name" value="HAMP_dom"/>
</dbReference>
<dbReference type="InterPro" id="IPR036890">
    <property type="entry name" value="HATPase_C_sf"/>
</dbReference>